<evidence type="ECO:0000256" key="2">
    <source>
        <dbReference type="ARBA" id="ARBA00022475"/>
    </source>
</evidence>
<dbReference type="Proteomes" id="UP001500466">
    <property type="component" value="Unassembled WGS sequence"/>
</dbReference>
<dbReference type="Gene3D" id="3.30.70.3400">
    <property type="match status" value="1"/>
</dbReference>
<evidence type="ECO:0000313" key="12">
    <source>
        <dbReference type="Proteomes" id="UP001500466"/>
    </source>
</evidence>
<name>A0ABP9IBW7_9ACTN</name>
<evidence type="ECO:0000313" key="11">
    <source>
        <dbReference type="EMBL" id="GAA4994147.1"/>
    </source>
</evidence>
<feature type="domain" description="SecDF P1 head subdomain" evidence="10">
    <location>
        <begin position="187"/>
        <end position="298"/>
    </location>
</feature>
<protein>
    <recommendedName>
        <fullName evidence="10">SecDF P1 head subdomain domain-containing protein</fullName>
    </recommendedName>
</protein>
<accession>A0ABP9IBW7</accession>
<dbReference type="Pfam" id="PF22599">
    <property type="entry name" value="SecDF_P1_head"/>
    <property type="match status" value="1"/>
</dbReference>
<evidence type="ECO:0000256" key="4">
    <source>
        <dbReference type="ARBA" id="ARBA00022927"/>
    </source>
</evidence>
<keyword evidence="4" id="KW-0653">Protein transport</keyword>
<keyword evidence="7" id="KW-0472">Membrane</keyword>
<reference evidence="12" key="1">
    <citation type="journal article" date="2019" name="Int. J. Syst. Evol. Microbiol.">
        <title>The Global Catalogue of Microorganisms (GCM) 10K type strain sequencing project: providing services to taxonomists for standard genome sequencing and annotation.</title>
        <authorList>
            <consortium name="The Broad Institute Genomics Platform"/>
            <consortium name="The Broad Institute Genome Sequencing Center for Infectious Disease"/>
            <person name="Wu L."/>
            <person name="Ma J."/>
        </authorList>
    </citation>
    <scope>NUCLEOTIDE SEQUENCE [LARGE SCALE GENOMIC DNA]</scope>
    <source>
        <strain evidence="12">JCM 17986</strain>
    </source>
</reference>
<dbReference type="PANTHER" id="PTHR30081">
    <property type="entry name" value="PROTEIN-EXPORT MEMBRANE PROTEIN SEC"/>
    <property type="match status" value="1"/>
</dbReference>
<evidence type="ECO:0000256" key="7">
    <source>
        <dbReference type="ARBA" id="ARBA00023136"/>
    </source>
</evidence>
<evidence type="ECO:0000259" key="10">
    <source>
        <dbReference type="Pfam" id="PF22599"/>
    </source>
</evidence>
<keyword evidence="9" id="KW-0732">Signal</keyword>
<dbReference type="Gene3D" id="3.30.1360.200">
    <property type="match status" value="1"/>
</dbReference>
<comment type="caution">
    <text evidence="11">The sequence shown here is derived from an EMBL/GenBank/DDBJ whole genome shotgun (WGS) entry which is preliminary data.</text>
</comment>
<dbReference type="EMBL" id="BAABHS010000051">
    <property type="protein sequence ID" value="GAA4994147.1"/>
    <property type="molecule type" value="Genomic_DNA"/>
</dbReference>
<dbReference type="PANTHER" id="PTHR30081:SF1">
    <property type="entry name" value="PROTEIN TRANSLOCASE SUBUNIT SECD"/>
    <property type="match status" value="1"/>
</dbReference>
<evidence type="ECO:0000256" key="5">
    <source>
        <dbReference type="ARBA" id="ARBA00022989"/>
    </source>
</evidence>
<evidence type="ECO:0000256" key="9">
    <source>
        <dbReference type="SAM" id="SignalP"/>
    </source>
</evidence>
<feature type="chain" id="PRO_5045086437" description="SecDF P1 head subdomain domain-containing protein" evidence="9">
    <location>
        <begin position="26"/>
        <end position="311"/>
    </location>
</feature>
<sequence>MDTRRIRRTPLPTLAAVALTGTLLAACGSEKADDNDLSGGNTASVLLHPAAGATAGQLDATAAVLRKRLEYAGVKNGKVTVENGTIKVMVPDGPGGGADALQGIEKDGRLEFRPVLSAARASAGSGAPTPADATPQTADPAKYPGVTAELVAAYNALDCTRPGTGTANAGQSAQVVAACEDKPQDGTPERYLLAPAELTGSDVQSAEAETPTSGQTGGWQIALTFTTSGADKFTKITGRLADNSLPTNRFAITLDGRVVIAPSVMQELTGGNAVITGQFTKSEATRTAAVLRTGNLPVALTADPVVTNSAK</sequence>
<proteinExistence type="predicted"/>
<evidence type="ECO:0000256" key="1">
    <source>
        <dbReference type="ARBA" id="ARBA00022448"/>
    </source>
</evidence>
<dbReference type="InterPro" id="IPR022813">
    <property type="entry name" value="SecD/SecF_arch_bac"/>
</dbReference>
<keyword evidence="1" id="KW-0813">Transport</keyword>
<evidence type="ECO:0000256" key="6">
    <source>
        <dbReference type="ARBA" id="ARBA00023010"/>
    </source>
</evidence>
<keyword evidence="3" id="KW-0812">Transmembrane</keyword>
<dbReference type="InterPro" id="IPR054384">
    <property type="entry name" value="SecDF_P1_head"/>
</dbReference>
<feature type="signal peptide" evidence="9">
    <location>
        <begin position="1"/>
        <end position="25"/>
    </location>
</feature>
<keyword evidence="5" id="KW-1133">Transmembrane helix</keyword>
<evidence type="ECO:0000256" key="3">
    <source>
        <dbReference type="ARBA" id="ARBA00022692"/>
    </source>
</evidence>
<keyword evidence="12" id="KW-1185">Reference proteome</keyword>
<dbReference type="PROSITE" id="PS51257">
    <property type="entry name" value="PROKAR_LIPOPROTEIN"/>
    <property type="match status" value="1"/>
</dbReference>
<feature type="region of interest" description="Disordered" evidence="8">
    <location>
        <begin position="119"/>
        <end position="138"/>
    </location>
</feature>
<organism evidence="11 12">
    <name type="scientific">Yinghuangia aomiensis</name>
    <dbReference type="NCBI Taxonomy" id="676205"/>
    <lineage>
        <taxon>Bacteria</taxon>
        <taxon>Bacillati</taxon>
        <taxon>Actinomycetota</taxon>
        <taxon>Actinomycetes</taxon>
        <taxon>Kitasatosporales</taxon>
        <taxon>Streptomycetaceae</taxon>
        <taxon>Yinghuangia</taxon>
    </lineage>
</organism>
<keyword evidence="6" id="KW-0811">Translocation</keyword>
<evidence type="ECO:0000256" key="8">
    <source>
        <dbReference type="SAM" id="MobiDB-lite"/>
    </source>
</evidence>
<keyword evidence="2" id="KW-1003">Cell membrane</keyword>
<dbReference type="RefSeq" id="WP_345680670.1">
    <property type="nucleotide sequence ID" value="NZ_BAABHS010000051.1"/>
</dbReference>
<gene>
    <name evidence="11" type="ORF">GCM10023205_78590</name>
</gene>